<reference evidence="1 2" key="1">
    <citation type="submission" date="2024-08" db="EMBL/GenBank/DDBJ databases">
        <authorList>
            <person name="Lu H."/>
        </authorList>
    </citation>
    <scope>NUCLEOTIDE SEQUENCE [LARGE SCALE GENOMIC DNA]</scope>
    <source>
        <strain evidence="1 2">BYS180W</strain>
    </source>
</reference>
<protein>
    <recommendedName>
        <fullName evidence="3">SGNH hydrolase-type esterase domain-containing protein</fullName>
    </recommendedName>
</protein>
<name>A0ABW7FUD7_9BURK</name>
<dbReference type="RefSeq" id="WP_394459732.1">
    <property type="nucleotide sequence ID" value="NZ_JBIGHZ010000002.1"/>
</dbReference>
<comment type="caution">
    <text evidence="1">The sequence shown here is derived from an EMBL/GenBank/DDBJ whole genome shotgun (WGS) entry which is preliminary data.</text>
</comment>
<evidence type="ECO:0000313" key="2">
    <source>
        <dbReference type="Proteomes" id="UP001606099"/>
    </source>
</evidence>
<dbReference type="Proteomes" id="UP001606099">
    <property type="component" value="Unassembled WGS sequence"/>
</dbReference>
<keyword evidence="2" id="KW-1185">Reference proteome</keyword>
<evidence type="ECO:0000313" key="1">
    <source>
        <dbReference type="EMBL" id="MFG6447926.1"/>
    </source>
</evidence>
<proteinExistence type="predicted"/>
<dbReference type="EMBL" id="JBIGHZ010000002">
    <property type="protein sequence ID" value="MFG6447926.1"/>
    <property type="molecule type" value="Genomic_DNA"/>
</dbReference>
<sequence>MDQLACFTPEDLSKDPAPDWSSYRWKLLAHGDDWVAAPDGHSAQGSHLLQDMQFSQATALLNCARAQAPALSHVVDWALDAQFRQLLCAPDAPTWDGLLLSLGGHDLLHAAQTTAVDASGAAVDLQHRLLRTQSEWGAPSQGVARYFSEPGWSTFADYLRTNVQHLLSLRDQGPSAGKPVFVHCYAVPLPRPAGNGTGGPWLLPTFKAYAIPPGDWLALARLMVMHLAQLLKAMAADSANYPGLFVFDSTAVPLALPAAGSSGSSGDWHDEIHPNHSGCFKLGRAWAEHVDIVLQNGGRAPEAPTSGKSRARR</sequence>
<organism evidence="1 2">
    <name type="scientific">Roseateles rivi</name>
    <dbReference type="NCBI Taxonomy" id="3299028"/>
    <lineage>
        <taxon>Bacteria</taxon>
        <taxon>Pseudomonadati</taxon>
        <taxon>Pseudomonadota</taxon>
        <taxon>Betaproteobacteria</taxon>
        <taxon>Burkholderiales</taxon>
        <taxon>Sphaerotilaceae</taxon>
        <taxon>Roseateles</taxon>
    </lineage>
</organism>
<evidence type="ECO:0008006" key="3">
    <source>
        <dbReference type="Google" id="ProtNLM"/>
    </source>
</evidence>
<gene>
    <name evidence="1" type="ORF">ACG0Z6_06655</name>
</gene>
<accession>A0ABW7FUD7</accession>